<comment type="similarity">
    <text evidence="1">Belongs to the beta/gamma-crystallin family.</text>
</comment>
<name>A0ABS8HQW7_9FIRM</name>
<feature type="domain" description="Beta/gamma crystallin 'Greek key'" evidence="3">
    <location>
        <begin position="55"/>
        <end position="135"/>
    </location>
</feature>
<comment type="caution">
    <text evidence="4">The sequence shown here is derived from an EMBL/GenBank/DDBJ whole genome shotgun (WGS) entry which is preliminary data.</text>
</comment>
<dbReference type="Pfam" id="PF00030">
    <property type="entry name" value="Crystall"/>
    <property type="match status" value="1"/>
</dbReference>
<reference evidence="4" key="1">
    <citation type="submission" date="2021-11" db="EMBL/GenBank/DDBJ databases">
        <title>Description of a new species Pelosinus isolated from the bottom sediments of Lake Baikal.</title>
        <authorList>
            <person name="Zakharyuk A."/>
        </authorList>
    </citation>
    <scope>NUCLEOTIDE SEQUENCE</scope>
    <source>
        <strain evidence="4">Bkl1</strain>
    </source>
</reference>
<evidence type="ECO:0000259" key="3">
    <source>
        <dbReference type="SMART" id="SM00247"/>
    </source>
</evidence>
<sequence length="139" mass="15680">MDTLKSELSTLNGCIVDLESKIGGTIELVKASVKISDSQDPPIIPVQTQVLRFPEITIYEHIDYGGANARTNLNWYYVGGFWNDKISSMVISSGVWQFFQHAHYQGAYWVLGPGYYRWVEAANIPNDIISSFKCIQLTQ</sequence>
<accession>A0ABS8HQW7</accession>
<dbReference type="RefSeq" id="WP_229534808.1">
    <property type="nucleotide sequence ID" value="NZ_JAJHJB010000010.1"/>
</dbReference>
<dbReference type="Proteomes" id="UP001165492">
    <property type="component" value="Unassembled WGS sequence"/>
</dbReference>
<keyword evidence="2" id="KW-0677">Repeat</keyword>
<proteinExistence type="inferred from homology"/>
<evidence type="ECO:0000256" key="1">
    <source>
        <dbReference type="ARBA" id="ARBA00009646"/>
    </source>
</evidence>
<gene>
    <name evidence="4" type="ORF">LMF89_09310</name>
</gene>
<dbReference type="Gene3D" id="2.60.20.10">
    <property type="entry name" value="Crystallins"/>
    <property type="match status" value="1"/>
</dbReference>
<dbReference type="InterPro" id="IPR011024">
    <property type="entry name" value="G_crystallin-like"/>
</dbReference>
<dbReference type="EMBL" id="JAJHJB010000010">
    <property type="protein sequence ID" value="MCC5465559.1"/>
    <property type="molecule type" value="Genomic_DNA"/>
</dbReference>
<evidence type="ECO:0000313" key="5">
    <source>
        <dbReference type="Proteomes" id="UP001165492"/>
    </source>
</evidence>
<dbReference type="SMART" id="SM00247">
    <property type="entry name" value="XTALbg"/>
    <property type="match status" value="1"/>
</dbReference>
<keyword evidence="5" id="KW-1185">Reference proteome</keyword>
<protein>
    <submittedName>
        <fullName evidence="4">Beta/gamma crystallin family protein</fullName>
    </submittedName>
</protein>
<dbReference type="SUPFAM" id="SSF49695">
    <property type="entry name" value="gamma-Crystallin-like"/>
    <property type="match status" value="1"/>
</dbReference>
<dbReference type="InterPro" id="IPR001064">
    <property type="entry name" value="Beta/gamma_crystallin"/>
</dbReference>
<organism evidence="4 5">
    <name type="scientific">Pelosinus baikalensis</name>
    <dbReference type="NCBI Taxonomy" id="2892015"/>
    <lineage>
        <taxon>Bacteria</taxon>
        <taxon>Bacillati</taxon>
        <taxon>Bacillota</taxon>
        <taxon>Negativicutes</taxon>
        <taxon>Selenomonadales</taxon>
        <taxon>Sporomusaceae</taxon>
        <taxon>Pelosinus</taxon>
    </lineage>
</organism>
<evidence type="ECO:0000256" key="2">
    <source>
        <dbReference type="ARBA" id="ARBA00022737"/>
    </source>
</evidence>
<evidence type="ECO:0000313" key="4">
    <source>
        <dbReference type="EMBL" id="MCC5465559.1"/>
    </source>
</evidence>